<accession>A0A1W2GK87</accession>
<proteinExistence type="inferred from homology"/>
<dbReference type="HAMAP" id="MF_02088">
    <property type="entry name" value="Q_prec_transport"/>
    <property type="match status" value="1"/>
</dbReference>
<dbReference type="EMBL" id="FWYF01000003">
    <property type="protein sequence ID" value="SMD36676.1"/>
    <property type="molecule type" value="Genomic_DNA"/>
</dbReference>
<keyword evidence="1" id="KW-1133">Transmembrane helix</keyword>
<feature type="transmembrane region" description="Helical" evidence="1">
    <location>
        <begin position="146"/>
        <end position="167"/>
    </location>
</feature>
<dbReference type="PANTHER" id="PTHR34300:SF2">
    <property type="entry name" value="QUEUOSINE PRECURSOR TRANSPORTER-RELATED"/>
    <property type="match status" value="1"/>
</dbReference>
<dbReference type="GO" id="GO:0022857">
    <property type="term" value="F:transmembrane transporter activity"/>
    <property type="evidence" value="ECO:0007669"/>
    <property type="project" value="UniProtKB-UniRule"/>
</dbReference>
<reference evidence="2 3" key="1">
    <citation type="submission" date="2017-04" db="EMBL/GenBank/DDBJ databases">
        <authorList>
            <person name="Afonso C.L."/>
            <person name="Miller P.J."/>
            <person name="Scott M.A."/>
            <person name="Spackman E."/>
            <person name="Goraichik I."/>
            <person name="Dimitrov K.M."/>
            <person name="Suarez D.L."/>
            <person name="Swayne D.E."/>
        </authorList>
    </citation>
    <scope>NUCLEOTIDE SEQUENCE [LARGE SCALE GENOMIC DNA]</scope>
    <source>
        <strain evidence="2 3">DSM 26133</strain>
    </source>
</reference>
<evidence type="ECO:0000313" key="2">
    <source>
        <dbReference type="EMBL" id="SMD36676.1"/>
    </source>
</evidence>
<dbReference type="InterPro" id="IPR003744">
    <property type="entry name" value="YhhQ"/>
</dbReference>
<feature type="transmembrane region" description="Helical" evidence="1">
    <location>
        <begin position="61"/>
        <end position="80"/>
    </location>
</feature>
<feature type="transmembrane region" description="Helical" evidence="1">
    <location>
        <begin position="226"/>
        <end position="243"/>
    </location>
</feature>
<dbReference type="STRING" id="692418.SAMN04488029_3022"/>
<comment type="subcellular location">
    <subcellularLocation>
        <location evidence="1">Cell membrane</location>
        <topology evidence="1">Multi-pass membrane protein</topology>
    </subcellularLocation>
</comment>
<organism evidence="2 3">
    <name type="scientific">Reichenbachiella faecimaris</name>
    <dbReference type="NCBI Taxonomy" id="692418"/>
    <lineage>
        <taxon>Bacteria</taxon>
        <taxon>Pseudomonadati</taxon>
        <taxon>Bacteroidota</taxon>
        <taxon>Cytophagia</taxon>
        <taxon>Cytophagales</taxon>
        <taxon>Reichenbachiellaceae</taxon>
        <taxon>Reichenbachiella</taxon>
    </lineage>
</organism>
<evidence type="ECO:0000313" key="3">
    <source>
        <dbReference type="Proteomes" id="UP000192472"/>
    </source>
</evidence>
<sequence length="271" mass="29826">MNSPTASFQNKKTNLFLVLAGIFITSALLAELVGVKIFSAEKTIGVNPAQIKLFGDFVLDFNLTAGVILWPVVFLTTDIINEYFGKAGVKKISYLTAGLISFAFLVIYVITILPPADFWVDVNGTAPDGNAFDINYAFKAIFRQGLGIIVGSLIAFLIGQLLDVYIFQKLRKFTGSKMIWLRATGSTLISQLIDSFVVLFIAFYLLAPENTQWSISQVMAVGTINYIYKFAVAVLLTPLIYLGHHLIDRYLGKENAERLTDEAAASSKSLI</sequence>
<dbReference type="OrthoDB" id="9805479at2"/>
<dbReference type="Proteomes" id="UP000192472">
    <property type="component" value="Unassembled WGS sequence"/>
</dbReference>
<gene>
    <name evidence="2" type="ORF">SAMN04488029_3022</name>
</gene>
<dbReference type="RefSeq" id="WP_084373664.1">
    <property type="nucleotide sequence ID" value="NZ_FWYF01000003.1"/>
</dbReference>
<dbReference type="GO" id="GO:0005886">
    <property type="term" value="C:plasma membrane"/>
    <property type="evidence" value="ECO:0007669"/>
    <property type="project" value="UniProtKB-SubCell"/>
</dbReference>
<comment type="similarity">
    <text evidence="1">Belongs to the vitamin uptake transporter (VUT/ECF) (TC 2.A.88) family. Q precursor transporter subfamily.</text>
</comment>
<keyword evidence="1" id="KW-0472">Membrane</keyword>
<keyword evidence="1" id="KW-1003">Cell membrane</keyword>
<dbReference type="AlphaFoldDB" id="A0A1W2GK87"/>
<feature type="transmembrane region" description="Helical" evidence="1">
    <location>
        <begin position="92"/>
        <end position="113"/>
    </location>
</feature>
<keyword evidence="3" id="KW-1185">Reference proteome</keyword>
<dbReference type="PANTHER" id="PTHR34300">
    <property type="entry name" value="QUEUOSINE PRECURSOR TRANSPORTER-RELATED"/>
    <property type="match status" value="1"/>
</dbReference>
<evidence type="ECO:0000256" key="1">
    <source>
        <dbReference type="HAMAP-Rule" id="MF_02088"/>
    </source>
</evidence>
<dbReference type="NCBIfam" id="TIGR00697">
    <property type="entry name" value="queuosine precursor transporter"/>
    <property type="match status" value="1"/>
</dbReference>
<keyword evidence="1" id="KW-0812">Transmembrane</keyword>
<dbReference type="Pfam" id="PF02592">
    <property type="entry name" value="Vut_1"/>
    <property type="match status" value="1"/>
</dbReference>
<keyword evidence="1" id="KW-0813">Transport</keyword>
<comment type="function">
    <text evidence="1">Involved in the import of queuosine (Q) precursors, required for Q precursor salvage.</text>
</comment>
<name>A0A1W2GK87_REIFA</name>
<protein>
    <recommendedName>
        <fullName evidence="1">Probable queuosine precursor transporter</fullName>
        <shortName evidence="1">Q precursor transporter</shortName>
    </recommendedName>
</protein>
<feature type="transmembrane region" description="Helical" evidence="1">
    <location>
        <begin position="179"/>
        <end position="206"/>
    </location>
</feature>